<dbReference type="GeneID" id="40103045"/>
<dbReference type="KEGG" id="vg:40103045"/>
<dbReference type="OrthoDB" id="34298at10239"/>
<accession>V9M0S7</accession>
<reference evidence="1 2" key="1">
    <citation type="submission" date="2012-11" db="EMBL/GenBank/DDBJ databases">
        <title>Complete genome sequence of a novel phiKZ-like Vibrio phage.</title>
        <authorList>
            <person name="Luo Z."/>
            <person name="Yu Y."/>
        </authorList>
    </citation>
    <scope>NUCLEOTIDE SEQUENCE [LARGE SCALE GENOMIC DNA]</scope>
</reference>
<evidence type="ECO:0000313" key="1">
    <source>
        <dbReference type="EMBL" id="AGB07283.1"/>
    </source>
</evidence>
<proteinExistence type="predicted"/>
<protein>
    <submittedName>
        <fullName evidence="1">Uncharacterized protein</fullName>
    </submittedName>
</protein>
<sequence>MTEPTLTPVPLLETGGMVNQGRDWLKIDLKMGYDINNDCSHAEAKYAYGKESESYYTGTLTRALERGWVSNRDIPETPYQTIIDDFIERVTSPNVTITDIPQEQNETFKTIFKSLMTELRDHQTEVINQSIRLDLYDWGCQSKTLKTFN</sequence>
<evidence type="ECO:0000313" key="2">
    <source>
        <dbReference type="Proteomes" id="UP000272155"/>
    </source>
</evidence>
<dbReference type="Proteomes" id="UP000272155">
    <property type="component" value="Segment"/>
</dbReference>
<organism evidence="1 2">
    <name type="scientific">Vibrio phage VP4B</name>
    <dbReference type="NCBI Taxonomy" id="1262540"/>
    <lineage>
        <taxon>Viruses</taxon>
        <taxon>Duplodnaviria</taxon>
        <taxon>Heunggongvirae</taxon>
        <taxon>Uroviricota</taxon>
        <taxon>Caudoviricetes</taxon>
        <taxon>Chimalliviridae</taxon>
        <taxon>Gorgonvirinae</taxon>
        <taxon>Tidunavirus</taxon>
        <taxon>Tidunavirus VP4B</taxon>
    </lineage>
</organism>
<keyword evidence="2" id="KW-1185">Reference proteome</keyword>
<name>V9M0S7_9CAUD</name>
<dbReference type="EMBL" id="KC131130">
    <property type="protein sequence ID" value="AGB07283.1"/>
    <property type="molecule type" value="Genomic_DNA"/>
</dbReference>
<dbReference type="RefSeq" id="YP_009626145.1">
    <property type="nucleotide sequence ID" value="NC_042136.1"/>
</dbReference>